<sequence length="123" mass="14221">MTHPDAPHLNAAHRDAPRHRRSCPREKKHRDTFRASNLESYKKNRAENCYCCRFCRVLPFCHFCRSSESYRVCRSFDSCRVLPLFTALRSTDSCRLSPTPAACTGFCFSSSRPTLPLWAFTVL</sequence>
<accession>A0AAV2KTY4</accession>
<name>A0AAV2KTY4_KNICA</name>
<feature type="compositionally biased region" description="Basic residues" evidence="1">
    <location>
        <begin position="16"/>
        <end position="30"/>
    </location>
</feature>
<dbReference type="Proteomes" id="UP001497482">
    <property type="component" value="Chromosome 2"/>
</dbReference>
<reference evidence="2 3" key="1">
    <citation type="submission" date="2024-04" db="EMBL/GenBank/DDBJ databases">
        <authorList>
            <person name="Waldvogel A.-M."/>
            <person name="Schoenle A."/>
        </authorList>
    </citation>
    <scope>NUCLEOTIDE SEQUENCE [LARGE SCALE GENOMIC DNA]</scope>
</reference>
<gene>
    <name evidence="2" type="ORF">KC01_LOCUS21029</name>
</gene>
<dbReference type="EMBL" id="OZ035824">
    <property type="protein sequence ID" value="CAL1591671.1"/>
    <property type="molecule type" value="Genomic_DNA"/>
</dbReference>
<proteinExistence type="predicted"/>
<feature type="region of interest" description="Disordered" evidence="1">
    <location>
        <begin position="1"/>
        <end position="30"/>
    </location>
</feature>
<keyword evidence="3" id="KW-1185">Reference proteome</keyword>
<evidence type="ECO:0000313" key="2">
    <source>
        <dbReference type="EMBL" id="CAL1591671.1"/>
    </source>
</evidence>
<dbReference type="AlphaFoldDB" id="A0AAV2KTY4"/>
<evidence type="ECO:0000313" key="3">
    <source>
        <dbReference type="Proteomes" id="UP001497482"/>
    </source>
</evidence>
<organism evidence="2 3">
    <name type="scientific">Knipowitschia caucasica</name>
    <name type="common">Caucasian dwarf goby</name>
    <name type="synonym">Pomatoschistus caucasicus</name>
    <dbReference type="NCBI Taxonomy" id="637954"/>
    <lineage>
        <taxon>Eukaryota</taxon>
        <taxon>Metazoa</taxon>
        <taxon>Chordata</taxon>
        <taxon>Craniata</taxon>
        <taxon>Vertebrata</taxon>
        <taxon>Euteleostomi</taxon>
        <taxon>Actinopterygii</taxon>
        <taxon>Neopterygii</taxon>
        <taxon>Teleostei</taxon>
        <taxon>Neoteleostei</taxon>
        <taxon>Acanthomorphata</taxon>
        <taxon>Gobiaria</taxon>
        <taxon>Gobiiformes</taxon>
        <taxon>Gobioidei</taxon>
        <taxon>Gobiidae</taxon>
        <taxon>Gobiinae</taxon>
        <taxon>Knipowitschia</taxon>
    </lineage>
</organism>
<evidence type="ECO:0000256" key="1">
    <source>
        <dbReference type="SAM" id="MobiDB-lite"/>
    </source>
</evidence>
<protein>
    <submittedName>
        <fullName evidence="2">Uncharacterized protein</fullName>
    </submittedName>
</protein>